<keyword evidence="4" id="KW-1185">Reference proteome</keyword>
<feature type="domain" description="VanZ-like" evidence="2">
    <location>
        <begin position="63"/>
        <end position="182"/>
    </location>
</feature>
<name>A0A974GVC6_SEDHY</name>
<keyword evidence="1" id="KW-1133">Transmembrane helix</keyword>
<gene>
    <name evidence="3" type="ORF">HZF24_03620</name>
</gene>
<evidence type="ECO:0000256" key="1">
    <source>
        <dbReference type="SAM" id="Phobius"/>
    </source>
</evidence>
<dbReference type="PANTHER" id="PTHR36834">
    <property type="entry name" value="MEMBRANE PROTEIN-RELATED"/>
    <property type="match status" value="1"/>
</dbReference>
<feature type="transmembrane region" description="Helical" evidence="1">
    <location>
        <begin position="62"/>
        <end position="81"/>
    </location>
</feature>
<dbReference type="InterPro" id="IPR006976">
    <property type="entry name" value="VanZ-like"/>
</dbReference>
<sequence length="476" mass="55370">MKYSKREEVKTMRISEIINIIKRNFLFGITVVLVLSIIMYIGYFIVYKKKIGGSKKINKKQLMVVVMFIGYISMVIGVTFLNRSSGIYRSVNLHFLSTYMEAWNSFNQRNWQFIILNILIFVPIGILLPLMNKRFNNMLCTLFVGLMITVTIECLQYLTGFGIFDLDDIFNNILGTAIGYSIKMSISEMLHKKKNNGLNIFMYLFPTVVTLVIFIGIFAYYNLREYGNLSFSYNYRVNMRNAEIFTDLELSSDKVKVPIYKAPTHNRETAKKFAIDFYENLNIKLDNFETIDYSDTSIYWIRGEPSYNIWVNYLDGSYRYSKFSYLDEEKAANVENDVLIKKLKQYGINVPASATLSSSGTGTYKWTVDMKRKDDSWVNGILLCTYYRDDEIKYISNNLVTYKKVKDIEIISEVEAYEKLKTGKFKLSNLSNNIKTIHITEVVLDYMLDSKGFLQPVYSFHTSLNDEETIIVIPVM</sequence>
<feature type="transmembrane region" description="Helical" evidence="1">
    <location>
        <begin position="198"/>
        <end position="221"/>
    </location>
</feature>
<accession>A0A974GVC6</accession>
<feature type="transmembrane region" description="Helical" evidence="1">
    <location>
        <begin position="25"/>
        <end position="46"/>
    </location>
</feature>
<dbReference type="EMBL" id="JACBNQ010000002">
    <property type="protein sequence ID" value="NYB73223.1"/>
    <property type="molecule type" value="Genomic_DNA"/>
</dbReference>
<comment type="caution">
    <text evidence="3">The sequence shown here is derived from an EMBL/GenBank/DDBJ whole genome shotgun (WGS) entry which is preliminary data.</text>
</comment>
<protein>
    <submittedName>
        <fullName evidence="3">VanZ family protein</fullName>
    </submittedName>
</protein>
<dbReference type="InterPro" id="IPR053150">
    <property type="entry name" value="Teicoplanin_resist-assoc"/>
</dbReference>
<reference evidence="3" key="1">
    <citation type="submission" date="2020-07" db="EMBL/GenBank/DDBJ databases">
        <title>Genomic analysis of a strain of Sedimentibacter Hydroxybenzoicus DSM7310.</title>
        <authorList>
            <person name="Ma S."/>
        </authorList>
    </citation>
    <scope>NUCLEOTIDE SEQUENCE</scope>
    <source>
        <strain evidence="3">DSM 7310</strain>
    </source>
</reference>
<evidence type="ECO:0000313" key="3">
    <source>
        <dbReference type="EMBL" id="NYB73223.1"/>
    </source>
</evidence>
<dbReference type="AlphaFoldDB" id="A0A974GVC6"/>
<feature type="transmembrane region" description="Helical" evidence="1">
    <location>
        <begin position="111"/>
        <end position="130"/>
    </location>
</feature>
<feature type="transmembrane region" description="Helical" evidence="1">
    <location>
        <begin position="142"/>
        <end position="163"/>
    </location>
</feature>
<organism evidence="3 4">
    <name type="scientific">Sedimentibacter hydroxybenzoicus DSM 7310</name>
    <dbReference type="NCBI Taxonomy" id="1123245"/>
    <lineage>
        <taxon>Bacteria</taxon>
        <taxon>Bacillati</taxon>
        <taxon>Bacillota</taxon>
        <taxon>Tissierellia</taxon>
        <taxon>Sedimentibacter</taxon>
    </lineage>
</organism>
<proteinExistence type="predicted"/>
<keyword evidence="1" id="KW-0812">Transmembrane</keyword>
<evidence type="ECO:0000313" key="4">
    <source>
        <dbReference type="Proteomes" id="UP000611629"/>
    </source>
</evidence>
<dbReference type="Pfam" id="PF04892">
    <property type="entry name" value="VanZ"/>
    <property type="match status" value="1"/>
</dbReference>
<keyword evidence="1" id="KW-0472">Membrane</keyword>
<dbReference type="Proteomes" id="UP000611629">
    <property type="component" value="Unassembled WGS sequence"/>
</dbReference>
<evidence type="ECO:0000259" key="2">
    <source>
        <dbReference type="Pfam" id="PF04892"/>
    </source>
</evidence>
<dbReference type="PANTHER" id="PTHR36834:SF1">
    <property type="entry name" value="INTEGRAL MEMBRANE PROTEIN"/>
    <property type="match status" value="1"/>
</dbReference>